<sequence>MGNHSSRAHRYCSVSEAIEKQRLAIEQLVEKVRKREPLLREAIRTVEEVNTKLAAKAQMAKSEINKCYPKLLKAIEERHKLMLNEVDKMFHGKAKVLNFQQRGLEVDLENLLNTCKVTDDVLRHGNETEVLVVKKMLTDRLEELHSTKIRQDPEENDVVYFNAQEETMLKAIQTLGSVKVSSAYAALSCVVGGLKRVPHGKKSSFTINTR</sequence>
<dbReference type="OrthoDB" id="342730at2759"/>
<dbReference type="AlphaFoldDB" id="A0A6S7LPG1"/>
<proteinExistence type="predicted"/>
<gene>
    <name evidence="1" type="ORF">PACLA_8A032414</name>
</gene>
<evidence type="ECO:0000313" key="1">
    <source>
        <dbReference type="EMBL" id="CAB4036579.1"/>
    </source>
</evidence>
<protein>
    <submittedName>
        <fullName evidence="1">E3 ubiquitin- ligase TRIM71-like isoform X1</fullName>
    </submittedName>
</protein>
<dbReference type="PANTHER" id="PTHR25462">
    <property type="entry name" value="BONUS, ISOFORM C-RELATED"/>
    <property type="match status" value="1"/>
</dbReference>
<dbReference type="SMART" id="SM00502">
    <property type="entry name" value="BBC"/>
    <property type="match status" value="1"/>
</dbReference>
<dbReference type="PANTHER" id="PTHR25462:SF303">
    <property type="entry name" value="E3 UBIQUITIN-PROTEIN LIGASE TRIM71"/>
    <property type="match status" value="1"/>
</dbReference>
<name>A0A6S7LPG1_PARCT</name>
<evidence type="ECO:0000313" key="2">
    <source>
        <dbReference type="Proteomes" id="UP001152795"/>
    </source>
</evidence>
<comment type="caution">
    <text evidence="1">The sequence shown here is derived from an EMBL/GenBank/DDBJ whole genome shotgun (WGS) entry which is preliminary data.</text>
</comment>
<accession>A0A6S7LPG1</accession>
<reference evidence="1" key="1">
    <citation type="submission" date="2020-04" db="EMBL/GenBank/DDBJ databases">
        <authorList>
            <person name="Alioto T."/>
            <person name="Alioto T."/>
            <person name="Gomez Garrido J."/>
        </authorList>
    </citation>
    <scope>NUCLEOTIDE SEQUENCE</scope>
    <source>
        <strain evidence="1">A484AB</strain>
    </source>
</reference>
<dbReference type="EMBL" id="CACRXK020022187">
    <property type="protein sequence ID" value="CAB4036579.1"/>
    <property type="molecule type" value="Genomic_DNA"/>
</dbReference>
<dbReference type="GO" id="GO:0016874">
    <property type="term" value="F:ligase activity"/>
    <property type="evidence" value="ECO:0007669"/>
    <property type="project" value="UniProtKB-KW"/>
</dbReference>
<dbReference type="InterPro" id="IPR047153">
    <property type="entry name" value="TRIM45/56/19-like"/>
</dbReference>
<keyword evidence="2" id="KW-1185">Reference proteome</keyword>
<dbReference type="Proteomes" id="UP001152795">
    <property type="component" value="Unassembled WGS sequence"/>
</dbReference>
<organism evidence="1 2">
    <name type="scientific">Paramuricea clavata</name>
    <name type="common">Red gorgonian</name>
    <name type="synonym">Violescent sea-whip</name>
    <dbReference type="NCBI Taxonomy" id="317549"/>
    <lineage>
        <taxon>Eukaryota</taxon>
        <taxon>Metazoa</taxon>
        <taxon>Cnidaria</taxon>
        <taxon>Anthozoa</taxon>
        <taxon>Octocorallia</taxon>
        <taxon>Malacalcyonacea</taxon>
        <taxon>Plexauridae</taxon>
        <taxon>Paramuricea</taxon>
    </lineage>
</organism>
<dbReference type="InterPro" id="IPR003649">
    <property type="entry name" value="Bbox_C"/>
</dbReference>
<keyword evidence="1" id="KW-0436">Ligase</keyword>